<name>A0A151RM02_CAJCA</name>
<protein>
    <submittedName>
        <fullName evidence="1">Copia protein</fullName>
    </submittedName>
</protein>
<accession>A0A151RM02</accession>
<proteinExistence type="predicted"/>
<evidence type="ECO:0000313" key="2">
    <source>
        <dbReference type="Proteomes" id="UP000075243"/>
    </source>
</evidence>
<dbReference type="OMA" id="TIIVQHI"/>
<dbReference type="Gramene" id="C.cajan_36320.t">
    <property type="protein sequence ID" value="C.cajan_36320.t.cds1"/>
    <property type="gene ID" value="C.cajan_36320"/>
</dbReference>
<dbReference type="CDD" id="cd09272">
    <property type="entry name" value="RNase_HI_RT_Ty1"/>
    <property type="match status" value="1"/>
</dbReference>
<dbReference type="AlphaFoldDB" id="A0A151RM02"/>
<reference evidence="1" key="1">
    <citation type="journal article" date="2012" name="Nat. Biotechnol.">
        <title>Draft genome sequence of pigeonpea (Cajanus cajan), an orphan legume crop of resource-poor farmers.</title>
        <authorList>
            <person name="Varshney R.K."/>
            <person name="Chen W."/>
            <person name="Li Y."/>
            <person name="Bharti A.K."/>
            <person name="Saxena R.K."/>
            <person name="Schlueter J.A."/>
            <person name="Donoghue M.T."/>
            <person name="Azam S."/>
            <person name="Fan G."/>
            <person name="Whaley A.M."/>
            <person name="Farmer A.D."/>
            <person name="Sheridan J."/>
            <person name="Iwata A."/>
            <person name="Tuteja R."/>
            <person name="Penmetsa R.V."/>
            <person name="Wu W."/>
            <person name="Upadhyaya H.D."/>
            <person name="Yang S.P."/>
            <person name="Shah T."/>
            <person name="Saxena K.B."/>
            <person name="Michael T."/>
            <person name="McCombie W.R."/>
            <person name="Yang B."/>
            <person name="Zhang G."/>
            <person name="Yang H."/>
            <person name="Wang J."/>
            <person name="Spillane C."/>
            <person name="Cook D.R."/>
            <person name="May G.D."/>
            <person name="Xu X."/>
            <person name="Jackson S.A."/>
        </authorList>
    </citation>
    <scope>NUCLEOTIDE SEQUENCE [LARGE SCALE GENOMIC DNA]</scope>
</reference>
<keyword evidence="2" id="KW-1185">Reference proteome</keyword>
<organism evidence="1 2">
    <name type="scientific">Cajanus cajan</name>
    <name type="common">Pigeon pea</name>
    <name type="synonym">Cajanus indicus</name>
    <dbReference type="NCBI Taxonomy" id="3821"/>
    <lineage>
        <taxon>Eukaryota</taxon>
        <taxon>Viridiplantae</taxon>
        <taxon>Streptophyta</taxon>
        <taxon>Embryophyta</taxon>
        <taxon>Tracheophyta</taxon>
        <taxon>Spermatophyta</taxon>
        <taxon>Magnoliopsida</taxon>
        <taxon>eudicotyledons</taxon>
        <taxon>Gunneridae</taxon>
        <taxon>Pentapetalae</taxon>
        <taxon>rosids</taxon>
        <taxon>fabids</taxon>
        <taxon>Fabales</taxon>
        <taxon>Fabaceae</taxon>
        <taxon>Papilionoideae</taxon>
        <taxon>50 kb inversion clade</taxon>
        <taxon>NPAAA clade</taxon>
        <taxon>indigoferoid/millettioid clade</taxon>
        <taxon>Phaseoleae</taxon>
        <taxon>Cajanus</taxon>
    </lineage>
</organism>
<gene>
    <name evidence="1" type="ORF">KK1_035006</name>
</gene>
<evidence type="ECO:0000313" key="1">
    <source>
        <dbReference type="EMBL" id="KYP43532.1"/>
    </source>
</evidence>
<dbReference type="EMBL" id="KQ483663">
    <property type="protein sequence ID" value="KYP43532.1"/>
    <property type="molecule type" value="Genomic_DNA"/>
</dbReference>
<sequence length="99" mass="11340">MVQALLQELQVLFSTPLLLYDDQSAVAFAHNPVFHNQTKNMETDVFFVQEKVLSKQLLIYHIPALDQWADVLTKLLSTARFELIRGKLNVKSFSDKPPP</sequence>
<dbReference type="Proteomes" id="UP000075243">
    <property type="component" value="Unassembled WGS sequence"/>
</dbReference>